<evidence type="ECO:0000313" key="2">
    <source>
        <dbReference type="EMBL" id="SFN34977.1"/>
    </source>
</evidence>
<feature type="domain" description="RES" evidence="1">
    <location>
        <begin position="27"/>
        <end position="155"/>
    </location>
</feature>
<sequence length="168" mass="18306">MTPLPEVLGGGGVWAHRLDRAKHAPTWAGGEGAFQAGGRWNPVGTRAVYCALDPSTAILEVAVHKGFRVLDTQPHVMTAFQVAEPARIKVFAPGDIPEAEWLDPNNAAPERRAWGAEQLQKHGIIVIPSAVSRQSWNLIFLAPMVPETFQNLTQSDFVLDPRLNATRA</sequence>
<dbReference type="SMART" id="SM00953">
    <property type="entry name" value="RES"/>
    <property type="match status" value="1"/>
</dbReference>
<organism evidence="2 3">
    <name type="scientific">Roseovarius lutimaris</name>
    <dbReference type="NCBI Taxonomy" id="1005928"/>
    <lineage>
        <taxon>Bacteria</taxon>
        <taxon>Pseudomonadati</taxon>
        <taxon>Pseudomonadota</taxon>
        <taxon>Alphaproteobacteria</taxon>
        <taxon>Rhodobacterales</taxon>
        <taxon>Roseobacteraceae</taxon>
        <taxon>Roseovarius</taxon>
    </lineage>
</organism>
<dbReference type="InterPro" id="IPR014914">
    <property type="entry name" value="RES_dom"/>
</dbReference>
<dbReference type="RefSeq" id="WP_092833146.1">
    <property type="nucleotide sequence ID" value="NZ_FOVP01000001.1"/>
</dbReference>
<dbReference type="Pfam" id="PF08808">
    <property type="entry name" value="RES"/>
    <property type="match status" value="1"/>
</dbReference>
<dbReference type="STRING" id="1005928.SAMN04487859_10157"/>
<reference evidence="3" key="1">
    <citation type="submission" date="2016-10" db="EMBL/GenBank/DDBJ databases">
        <authorList>
            <person name="Varghese N."/>
            <person name="Submissions S."/>
        </authorList>
    </citation>
    <scope>NUCLEOTIDE SEQUENCE [LARGE SCALE GENOMIC DNA]</scope>
    <source>
        <strain evidence="3">DSM 28463</strain>
    </source>
</reference>
<dbReference type="AlphaFoldDB" id="A0A1I4YAA6"/>
<dbReference type="OrthoDB" id="648213at2"/>
<name>A0A1I4YAA6_9RHOB</name>
<gene>
    <name evidence="2" type="ORF">SAMN04487859_10157</name>
</gene>
<protein>
    <submittedName>
        <fullName evidence="2">RES domain-containing protein</fullName>
    </submittedName>
</protein>
<dbReference type="EMBL" id="FOVP01000001">
    <property type="protein sequence ID" value="SFN34977.1"/>
    <property type="molecule type" value="Genomic_DNA"/>
</dbReference>
<evidence type="ECO:0000313" key="3">
    <source>
        <dbReference type="Proteomes" id="UP000198599"/>
    </source>
</evidence>
<dbReference type="Proteomes" id="UP000198599">
    <property type="component" value="Unassembled WGS sequence"/>
</dbReference>
<evidence type="ECO:0000259" key="1">
    <source>
        <dbReference type="SMART" id="SM00953"/>
    </source>
</evidence>
<proteinExistence type="predicted"/>
<accession>A0A1I4YAA6</accession>
<keyword evidence="3" id="KW-1185">Reference proteome</keyword>